<dbReference type="InterPro" id="IPR002909">
    <property type="entry name" value="IPT_dom"/>
</dbReference>
<dbReference type="InterPro" id="IPR011539">
    <property type="entry name" value="RHD_DNA_bind_dom"/>
</dbReference>
<dbReference type="GO" id="GO:0000981">
    <property type="term" value="F:DNA-binding transcription factor activity, RNA polymerase II-specific"/>
    <property type="evidence" value="ECO:0007669"/>
    <property type="project" value="TreeGrafter"/>
</dbReference>
<dbReference type="SMART" id="SM00429">
    <property type="entry name" value="IPT"/>
    <property type="match status" value="1"/>
</dbReference>
<dbReference type="InterPro" id="IPR036770">
    <property type="entry name" value="Ankyrin_rpt-contain_sf"/>
</dbReference>
<dbReference type="InterPro" id="IPR032397">
    <property type="entry name" value="RHD_dimer"/>
</dbReference>
<dbReference type="InterPro" id="IPR002110">
    <property type="entry name" value="Ankyrin_rpt"/>
</dbReference>
<dbReference type="GO" id="GO:0005737">
    <property type="term" value="C:cytoplasm"/>
    <property type="evidence" value="ECO:0007669"/>
    <property type="project" value="InterPro"/>
</dbReference>
<evidence type="ECO:0000259" key="3">
    <source>
        <dbReference type="PROSITE" id="PS50254"/>
    </source>
</evidence>
<dbReference type="PROSITE" id="PS50254">
    <property type="entry name" value="REL_2"/>
    <property type="match status" value="1"/>
</dbReference>
<dbReference type="PANTHER" id="PTHR24169:SF28">
    <property type="entry name" value="NUCLEAR FACTOR NF-KAPPA-B P110 SUBUNIT"/>
    <property type="match status" value="1"/>
</dbReference>
<dbReference type="Proteomes" id="UP001153636">
    <property type="component" value="Chromosome 8"/>
</dbReference>
<evidence type="ECO:0000256" key="2">
    <source>
        <dbReference type="SAM" id="MobiDB-lite"/>
    </source>
</evidence>
<dbReference type="PROSITE" id="PS50297">
    <property type="entry name" value="ANK_REP_REGION"/>
    <property type="match status" value="1"/>
</dbReference>
<protein>
    <recommendedName>
        <fullName evidence="3">RHD domain-containing protein</fullName>
    </recommendedName>
</protein>
<feature type="compositionally biased region" description="Low complexity" evidence="2">
    <location>
        <begin position="403"/>
        <end position="415"/>
    </location>
</feature>
<proteinExistence type="predicted"/>
<dbReference type="GO" id="GO:0000978">
    <property type="term" value="F:RNA polymerase II cis-regulatory region sequence-specific DNA binding"/>
    <property type="evidence" value="ECO:0007669"/>
    <property type="project" value="TreeGrafter"/>
</dbReference>
<accession>A0A9P0D992</accession>
<dbReference type="Gene3D" id="1.25.40.20">
    <property type="entry name" value="Ankyrin repeat-containing domain"/>
    <property type="match status" value="1"/>
</dbReference>
<dbReference type="Gene3D" id="2.60.40.10">
    <property type="entry name" value="Immunoglobulins"/>
    <property type="match status" value="1"/>
</dbReference>
<dbReference type="Pfam" id="PF12796">
    <property type="entry name" value="Ank_2"/>
    <property type="match status" value="1"/>
</dbReference>
<dbReference type="SUPFAM" id="SSF48403">
    <property type="entry name" value="Ankyrin repeat"/>
    <property type="match status" value="1"/>
</dbReference>
<reference evidence="4" key="1">
    <citation type="submission" date="2022-01" db="EMBL/GenBank/DDBJ databases">
        <authorList>
            <person name="King R."/>
        </authorList>
    </citation>
    <scope>NUCLEOTIDE SEQUENCE</scope>
</reference>
<keyword evidence="5" id="KW-1185">Reference proteome</keyword>
<dbReference type="Pfam" id="PF00554">
    <property type="entry name" value="RHD_DNA_bind"/>
    <property type="match status" value="1"/>
</dbReference>
<dbReference type="Pfam" id="PF16179">
    <property type="entry name" value="RHD_dimer"/>
    <property type="match status" value="1"/>
</dbReference>
<keyword evidence="1" id="KW-0040">ANK repeat</keyword>
<dbReference type="PRINTS" id="PR00057">
    <property type="entry name" value="NFKBTNSCPFCT"/>
</dbReference>
<feature type="region of interest" description="Disordered" evidence="2">
    <location>
        <begin position="396"/>
        <end position="418"/>
    </location>
</feature>
<name>A0A9P0D992_9CUCU</name>
<dbReference type="AlphaFoldDB" id="A0A9P0D992"/>
<dbReference type="InterPro" id="IPR014756">
    <property type="entry name" value="Ig_E-set"/>
</dbReference>
<organism evidence="4 5">
    <name type="scientific">Psylliodes chrysocephalus</name>
    <dbReference type="NCBI Taxonomy" id="3402493"/>
    <lineage>
        <taxon>Eukaryota</taxon>
        <taxon>Metazoa</taxon>
        <taxon>Ecdysozoa</taxon>
        <taxon>Arthropoda</taxon>
        <taxon>Hexapoda</taxon>
        <taxon>Insecta</taxon>
        <taxon>Pterygota</taxon>
        <taxon>Neoptera</taxon>
        <taxon>Endopterygota</taxon>
        <taxon>Coleoptera</taxon>
        <taxon>Polyphaga</taxon>
        <taxon>Cucujiformia</taxon>
        <taxon>Chrysomeloidea</taxon>
        <taxon>Chrysomelidae</taxon>
        <taxon>Galerucinae</taxon>
        <taxon>Alticini</taxon>
        <taxon>Psylliodes</taxon>
    </lineage>
</organism>
<gene>
    <name evidence="4" type="ORF">PSYICH_LOCUS14129</name>
</gene>
<dbReference type="InterPro" id="IPR008967">
    <property type="entry name" value="p53-like_TF_DNA-bd_sf"/>
</dbReference>
<dbReference type="GO" id="GO:0048468">
    <property type="term" value="P:cell development"/>
    <property type="evidence" value="ECO:0007669"/>
    <property type="project" value="UniProtKB-ARBA"/>
</dbReference>
<dbReference type="SMART" id="SM00248">
    <property type="entry name" value="ANK"/>
    <property type="match status" value="5"/>
</dbReference>
<dbReference type="GO" id="GO:0048731">
    <property type="term" value="P:system development"/>
    <property type="evidence" value="ECO:0007669"/>
    <property type="project" value="UniProtKB-ARBA"/>
</dbReference>
<dbReference type="Gene3D" id="2.60.40.340">
    <property type="entry name" value="Rel homology domain (RHD), DNA-binding domain"/>
    <property type="match status" value="1"/>
</dbReference>
<dbReference type="SUPFAM" id="SSF81296">
    <property type="entry name" value="E set domains"/>
    <property type="match status" value="1"/>
</dbReference>
<dbReference type="PROSITE" id="PS50088">
    <property type="entry name" value="ANK_REPEAT"/>
    <property type="match status" value="1"/>
</dbReference>
<evidence type="ECO:0000313" key="4">
    <source>
        <dbReference type="EMBL" id="CAH1114209.1"/>
    </source>
</evidence>
<feature type="domain" description="RHD" evidence="3">
    <location>
        <begin position="80"/>
        <end position="281"/>
    </location>
</feature>
<dbReference type="OrthoDB" id="10254686at2759"/>
<dbReference type="InterPro" id="IPR013783">
    <property type="entry name" value="Ig-like_fold"/>
</dbReference>
<evidence type="ECO:0000313" key="5">
    <source>
        <dbReference type="Proteomes" id="UP001153636"/>
    </source>
</evidence>
<dbReference type="PANTHER" id="PTHR24169">
    <property type="entry name" value="NUCLEAR FACTOR NF-KAPPA-B PROTEIN"/>
    <property type="match status" value="1"/>
</dbReference>
<feature type="repeat" description="ANK" evidence="1">
    <location>
        <begin position="665"/>
        <end position="697"/>
    </location>
</feature>
<evidence type="ECO:0000256" key="1">
    <source>
        <dbReference type="PROSITE-ProRule" id="PRU00023"/>
    </source>
</evidence>
<dbReference type="InterPro" id="IPR000451">
    <property type="entry name" value="NFkB/Dor"/>
</dbReference>
<dbReference type="InterPro" id="IPR037059">
    <property type="entry name" value="RHD_DNA_bind_dom_sf"/>
</dbReference>
<dbReference type="SUPFAM" id="SSF49417">
    <property type="entry name" value="p53-like transcription factors"/>
    <property type="match status" value="1"/>
</dbReference>
<dbReference type="EMBL" id="OV651820">
    <property type="protein sequence ID" value="CAH1114209.1"/>
    <property type="molecule type" value="Genomic_DNA"/>
</dbReference>
<sequence>MIVNQQNTEYFSMFEKSMSSYPLTPPSSLEDSPQSVLLVASPNSNTFEYETYEHSPMQIPHTFAVQPNIMIDPNSLIKTETRPSLRFIEQPTDRFRFRYKSEMAGTHGSLTGINSDKSRKPTYPTVELKNFSGRVIVRCSIYQSNADGKDFLPHAHRLIMKKGKEEHDDPHDIIIGPEDGYRAVFQGMGIIHTAKKNIVSELTRKKLQLRREFVARKEGELRELSTKEQVEIKGLAESESKSINLNIVCLRFDAFIKDNGILYPICDPIYSHGINNLKSALTGDLKIVRLDHVVSPAKGKKEVFILVERVTKKNIKIRFYELDDEDRVVWQDWGQFNDLDVHHQYAIVFKTPKYRDENITSPVRVFVELFRPSDGARSEPRDFRYIPNKPIFKAGQKRPRYDYGSSSYSSSNPGSEELPVPIDNLQLEQSPIFSEMSPLSVPSGLSEEIKRAMNNINSDEFRRIFDAHMDEYVSVCETTDAPKVAENMQLITRRKTEALLAQAEKSEGIKMEVTDQERRMAIKVVEELRSFYRTTHTPQLAIRILNHYFLEDKRTNALHIAICQRDNQSALLLLKIMVTYRQFELIKKSNNEQQTPLHLAVLCFNGPMVNSLLMCRARISALDSDLNTPLHLAINSNAPIEILEMLLIKRECENVKDFIDLENEQGNTALLLAIEKKKLAAIKLLCKEGADINKIHPKNGFVPLRFAIEKQHTDIVKFLLTLNSIDATIKDFQNVSPWAAAFSKDANEEITKAVQKFMADNSIPFEVKEEPEDDSEDEMEIDEEFEVKKELPHLTPDELETMYKKVDTLTPQCLDEVSDILDKSENWKCLAELLEIEHLIDSEIIKSDISMSKAVLTYSIETNRDSIWMIRNFLENLDEFKAVEIMDRMVQELQKC</sequence>